<dbReference type="Gene3D" id="3.30.70.330">
    <property type="match status" value="1"/>
</dbReference>
<keyword evidence="4 6" id="KW-0694">RNA-binding</keyword>
<dbReference type="PANTHER" id="PTHR15608:SF0">
    <property type="entry name" value="HIV TAT-SPECIFIC FACTOR 1"/>
    <property type="match status" value="1"/>
</dbReference>
<name>A0A553PSV9_TIGCA</name>
<dbReference type="STRING" id="6832.A0A553PSV9"/>
<reference evidence="9 10" key="1">
    <citation type="journal article" date="2018" name="Nat. Ecol. Evol.">
        <title>Genomic signatures of mitonuclear coevolution across populations of Tigriopus californicus.</title>
        <authorList>
            <person name="Barreto F.S."/>
            <person name="Watson E.T."/>
            <person name="Lima T.G."/>
            <person name="Willett C.S."/>
            <person name="Edmands S."/>
            <person name="Li W."/>
            <person name="Burton R.S."/>
        </authorList>
    </citation>
    <scope>NUCLEOTIDE SEQUENCE [LARGE SCALE GENOMIC DNA]</scope>
    <source>
        <strain evidence="9 10">San Diego</strain>
    </source>
</reference>
<evidence type="ECO:0000256" key="2">
    <source>
        <dbReference type="ARBA" id="ARBA00022664"/>
    </source>
</evidence>
<evidence type="ECO:0000256" key="6">
    <source>
        <dbReference type="PROSITE-ProRule" id="PRU00176"/>
    </source>
</evidence>
<dbReference type="GO" id="GO:0005686">
    <property type="term" value="C:U2 snRNP"/>
    <property type="evidence" value="ECO:0007669"/>
    <property type="project" value="TreeGrafter"/>
</dbReference>
<evidence type="ECO:0000256" key="3">
    <source>
        <dbReference type="ARBA" id="ARBA00022737"/>
    </source>
</evidence>
<evidence type="ECO:0000256" key="1">
    <source>
        <dbReference type="ARBA" id="ARBA00007747"/>
    </source>
</evidence>
<accession>A0A553PSV9</accession>
<keyword evidence="2" id="KW-0507">mRNA processing</keyword>
<comment type="caution">
    <text evidence="9">The sequence shown here is derived from an EMBL/GenBank/DDBJ whole genome shotgun (WGS) entry which is preliminary data.</text>
</comment>
<dbReference type="Proteomes" id="UP000318571">
    <property type="component" value="Chromosome 12"/>
</dbReference>
<feature type="region of interest" description="Disordered" evidence="7">
    <location>
        <begin position="1"/>
        <end position="33"/>
    </location>
</feature>
<dbReference type="InterPro" id="IPR034392">
    <property type="entry name" value="TatSF1-like_RRM1"/>
</dbReference>
<evidence type="ECO:0000256" key="5">
    <source>
        <dbReference type="ARBA" id="ARBA00023187"/>
    </source>
</evidence>
<feature type="non-terminal residue" evidence="9">
    <location>
        <position position="1"/>
    </location>
</feature>
<dbReference type="InterPro" id="IPR034393">
    <property type="entry name" value="TatSF1-like"/>
</dbReference>
<keyword evidence="10" id="KW-1185">Reference proteome</keyword>
<dbReference type="InterPro" id="IPR000504">
    <property type="entry name" value="RRM_dom"/>
</dbReference>
<feature type="domain" description="RRM" evidence="8">
    <location>
        <begin position="42"/>
        <end position="128"/>
    </location>
</feature>
<dbReference type="AlphaFoldDB" id="A0A553PSV9"/>
<dbReference type="Pfam" id="PF22086">
    <property type="entry name" value="DUF6940"/>
    <property type="match status" value="1"/>
</dbReference>
<dbReference type="PROSITE" id="PS50102">
    <property type="entry name" value="RRM"/>
    <property type="match status" value="1"/>
</dbReference>
<dbReference type="InterPro" id="IPR012677">
    <property type="entry name" value="Nucleotide-bd_a/b_plait_sf"/>
</dbReference>
<sequence>KAEPTSPEPEKEPDVPDIKKVDEVPAEAKKPKWFQEDENKTTKVYVCGLLEDMTEEGFVKSMSKCTMTEIDVRSNKPKVKLYLDKTTGKPKGDALCTYVKQESVHLALQILDGTKIDDSEVTVERVKFEMKGEKYDAKLKPKKLRKKELEVLKKKHEKYLAWEVDQLRGERAKRDKEIVVKNLFVSKEFDKDASLILESCMEGTLIKNGKPSLGLALLVIIILSCACEPSQGLAMAAKYHFMKDDLSLDVSQFHAKNGEASLSFETVLQLLQDDPDFVSAFLEVLRNGNPNFKAYFFETPPVTEAQISRPFEFVIVNSPTLARVKKSDVHSFQEHFNVCSKDVVQFYSLGKDTKLVIPCPKNMPDNGCYAHLARFVRLGDEIQIREFWRTVAQAMRSRVKDQGDQPVWLSTSGLGVYWLHVRMDSYPKDYTFDKYKISGL</sequence>
<dbReference type="GO" id="GO:0005684">
    <property type="term" value="C:U2-type spliceosomal complex"/>
    <property type="evidence" value="ECO:0007669"/>
    <property type="project" value="TreeGrafter"/>
</dbReference>
<keyword evidence="3" id="KW-0677">Repeat</keyword>
<evidence type="ECO:0000313" key="10">
    <source>
        <dbReference type="Proteomes" id="UP000318571"/>
    </source>
</evidence>
<keyword evidence="5" id="KW-0508">mRNA splicing</keyword>
<evidence type="ECO:0000256" key="7">
    <source>
        <dbReference type="SAM" id="MobiDB-lite"/>
    </source>
</evidence>
<dbReference type="SMART" id="SM00360">
    <property type="entry name" value="RRM"/>
    <property type="match status" value="1"/>
</dbReference>
<evidence type="ECO:0000313" key="9">
    <source>
        <dbReference type="EMBL" id="TRY80755.1"/>
    </source>
</evidence>
<proteinExistence type="inferred from homology"/>
<evidence type="ECO:0000256" key="4">
    <source>
        <dbReference type="ARBA" id="ARBA00022884"/>
    </source>
</evidence>
<dbReference type="InterPro" id="IPR035979">
    <property type="entry name" value="RBD_domain_sf"/>
</dbReference>
<dbReference type="GO" id="GO:0003723">
    <property type="term" value="F:RNA binding"/>
    <property type="evidence" value="ECO:0007669"/>
    <property type="project" value="UniProtKB-UniRule"/>
</dbReference>
<dbReference type="EMBL" id="VCGU01000001">
    <property type="protein sequence ID" value="TRY80755.1"/>
    <property type="molecule type" value="Genomic_DNA"/>
</dbReference>
<evidence type="ECO:0000259" key="8">
    <source>
        <dbReference type="PROSITE" id="PS50102"/>
    </source>
</evidence>
<dbReference type="CDD" id="cd12281">
    <property type="entry name" value="RRM1_TatSF1_like"/>
    <property type="match status" value="1"/>
</dbReference>
<dbReference type="GO" id="GO:0000398">
    <property type="term" value="P:mRNA splicing, via spliceosome"/>
    <property type="evidence" value="ECO:0007669"/>
    <property type="project" value="InterPro"/>
</dbReference>
<dbReference type="PANTHER" id="PTHR15608">
    <property type="entry name" value="SPLICING FACTOR U2AF-ASSOCIATED PROTEIN 2"/>
    <property type="match status" value="1"/>
</dbReference>
<dbReference type="InterPro" id="IPR054220">
    <property type="entry name" value="DUF6940"/>
</dbReference>
<comment type="similarity">
    <text evidence="1">Belongs to the HTATSF1 family.</text>
</comment>
<organism evidence="9 10">
    <name type="scientific">Tigriopus californicus</name>
    <name type="common">Marine copepod</name>
    <dbReference type="NCBI Taxonomy" id="6832"/>
    <lineage>
        <taxon>Eukaryota</taxon>
        <taxon>Metazoa</taxon>
        <taxon>Ecdysozoa</taxon>
        <taxon>Arthropoda</taxon>
        <taxon>Crustacea</taxon>
        <taxon>Multicrustacea</taxon>
        <taxon>Hexanauplia</taxon>
        <taxon>Copepoda</taxon>
        <taxon>Harpacticoida</taxon>
        <taxon>Harpacticidae</taxon>
        <taxon>Tigriopus</taxon>
    </lineage>
</organism>
<dbReference type="SUPFAM" id="SSF54928">
    <property type="entry name" value="RNA-binding domain, RBD"/>
    <property type="match status" value="1"/>
</dbReference>
<protein>
    <recommendedName>
        <fullName evidence="8">RRM domain-containing protein</fullName>
    </recommendedName>
</protein>
<gene>
    <name evidence="9" type="ORF">TCAL_13386</name>
</gene>